<dbReference type="Gene3D" id="1.25.40.10">
    <property type="entry name" value="Tetratricopeptide repeat domain"/>
    <property type="match status" value="4"/>
</dbReference>
<dbReference type="InterPro" id="IPR010491">
    <property type="entry name" value="PRP1_N"/>
</dbReference>
<dbReference type="InterPro" id="IPR045075">
    <property type="entry name" value="Syf1-like"/>
</dbReference>
<feature type="compositionally biased region" description="Pro residues" evidence="4">
    <location>
        <begin position="69"/>
        <end position="86"/>
    </location>
</feature>
<dbReference type="InterPro" id="IPR011990">
    <property type="entry name" value="TPR-like_helical_dom_sf"/>
</dbReference>
<sequence length="1155" mass="126684">MFVLCLSDIVDVVSRIRTLTIQTHESPCCHRMSLVDPMEMHGSQNSGRRGERKDAFPEMAGRRVEGRPGPGPGPGPDLFGPPPPNYVPGAGRGLGDRRREENEATALRKAAAFRNAQGRRRADGAALKSAGRASTRAVGFVDDGHDNDDFDDDDVDEDDAGIGSTRASGIPGARALADDEGGLFADAVYEKDDEEADAIYGAVEQRLASRNRRNQERTETRRLQAYRSEREKLEGQFAPLKRHLSTMTEADWMAIPDEVASMARNKKLAKSVAERKGQSQERFTPVPDSVLAGRLDNTFGTTARSSLSPHELPRHAGLETGISFDSPAPSVSASRGLMLGQKLDAALGSSFADGAHSVDPANYLSQLSSEDGELRAVARVGDVKKARMLLRSVIATNPTHAPGWIAAARLEEHVGKNLKEARSLIARGCAACPKSDDIWLESARLHVASNDRQGARAVLAAAVLKVPKSVKIWLEAQNLEESVNRKRAILRRALELIPSAHELWRTLIDLETDRAGARALLRRAVESCPSAPDLWLALAKLQDQATARATLKRARGAIPSEPQIWLAAAQLEETQLQASSSKTDSDAVKQSIDGIIRRAVAHLTVEARLVDRGRWLEIVALSDASTYPLTCEALGRHALLGGVEGDHKAFIQLKSDVEYLEARNSIHAARCLLRLLLEMDVMQAGGGAAKNPEIISPPGATGSWNHARWSPWLIALDFERRVAALPGATGSEGFEALARTALRERKSDAELYLYLAQTKARDQDEEGARAVFEEGHLTLPHHEALWLAHADFEVERRRLEAARSVLRRACEVEESASLLMSVVRVVRSMGADGELERLLQHATERFPHDPRFWAMLAELFFSSSDSVQPQRENGLQAARDLFYRALDGPDSAQLLKQRRSYAPLWIKWSRLEETHGDLNRARALLERGLSLNRGCAELWLASARLEKRSQTKSLASAGGSSFTTALSKLWAGIRECKALHTSRGALWSELIECESAAQQKARSVDALKDCDDDGHVMLAVARLFWRQRKLDKARGWLERAVSTSPGFGDAWGAALALEREWVRVGGVANTPMDPSRSHANGASAVPPTFKHEQRATEDLAGALEAKCELSQPQYGELWHLVRDKPGHEALSTAECLRCVSQYFDAKDGAIHCHEL</sequence>
<dbReference type="SMART" id="SM00386">
    <property type="entry name" value="HAT"/>
    <property type="match status" value="12"/>
</dbReference>
<feature type="compositionally biased region" description="Acidic residues" evidence="4">
    <location>
        <begin position="145"/>
        <end position="160"/>
    </location>
</feature>
<dbReference type="AlphaFoldDB" id="A0A5J4Z920"/>
<feature type="domain" description="PRP1 splicing factor N-terminal" evidence="5">
    <location>
        <begin position="82"/>
        <end position="258"/>
    </location>
</feature>
<evidence type="ECO:0000256" key="4">
    <source>
        <dbReference type="SAM" id="MobiDB-lite"/>
    </source>
</evidence>
<proteinExistence type="predicted"/>
<feature type="region of interest" description="Disordered" evidence="4">
    <location>
        <begin position="61"/>
        <end position="103"/>
    </location>
</feature>
<gene>
    <name evidence="6" type="ORF">FVE85_6742</name>
</gene>
<dbReference type="PANTHER" id="PTHR11246:SF1">
    <property type="entry name" value="PRE-MRNA-PROCESSING FACTOR 6"/>
    <property type="match status" value="1"/>
</dbReference>
<dbReference type="OrthoDB" id="440128at2759"/>
<dbReference type="PANTHER" id="PTHR11246">
    <property type="entry name" value="PRE-MRNA SPLICING FACTOR"/>
    <property type="match status" value="1"/>
</dbReference>
<accession>A0A5J4Z920</accession>
<feature type="region of interest" description="Disordered" evidence="4">
    <location>
        <begin position="138"/>
        <end position="172"/>
    </location>
</feature>
<keyword evidence="2" id="KW-0677">Repeat</keyword>
<evidence type="ECO:0000256" key="2">
    <source>
        <dbReference type="ARBA" id="ARBA00022737"/>
    </source>
</evidence>
<dbReference type="Pfam" id="PF06424">
    <property type="entry name" value="PRP1_N"/>
    <property type="match status" value="1"/>
</dbReference>
<dbReference type="GO" id="GO:0000244">
    <property type="term" value="P:spliceosomal tri-snRNP complex assembly"/>
    <property type="evidence" value="ECO:0007669"/>
    <property type="project" value="TreeGrafter"/>
</dbReference>
<dbReference type="Proteomes" id="UP000324585">
    <property type="component" value="Unassembled WGS sequence"/>
</dbReference>
<dbReference type="GO" id="GO:0046540">
    <property type="term" value="C:U4/U6 x U5 tri-snRNP complex"/>
    <property type="evidence" value="ECO:0007669"/>
    <property type="project" value="TreeGrafter"/>
</dbReference>
<evidence type="ECO:0000313" key="6">
    <source>
        <dbReference type="EMBL" id="KAA8499157.1"/>
    </source>
</evidence>
<dbReference type="SUPFAM" id="SSF48452">
    <property type="entry name" value="TPR-like"/>
    <property type="match status" value="3"/>
</dbReference>
<keyword evidence="3" id="KW-0539">Nucleus</keyword>
<evidence type="ECO:0000259" key="5">
    <source>
        <dbReference type="Pfam" id="PF06424"/>
    </source>
</evidence>
<protein>
    <submittedName>
        <fullName evidence="6">Pre-mRNA-processing factor 6</fullName>
    </submittedName>
</protein>
<comment type="subcellular location">
    <subcellularLocation>
        <location evidence="1">Nucleus</location>
    </subcellularLocation>
</comment>
<dbReference type="EMBL" id="VRMN01000001">
    <property type="protein sequence ID" value="KAA8499157.1"/>
    <property type="molecule type" value="Genomic_DNA"/>
</dbReference>
<name>A0A5J4Z920_PORPP</name>
<evidence type="ECO:0000256" key="1">
    <source>
        <dbReference type="ARBA" id="ARBA00004123"/>
    </source>
</evidence>
<dbReference type="InterPro" id="IPR003107">
    <property type="entry name" value="HAT"/>
</dbReference>
<organism evidence="6 7">
    <name type="scientific">Porphyridium purpureum</name>
    <name type="common">Red alga</name>
    <name type="synonym">Porphyridium cruentum</name>
    <dbReference type="NCBI Taxonomy" id="35688"/>
    <lineage>
        <taxon>Eukaryota</taxon>
        <taxon>Rhodophyta</taxon>
        <taxon>Bangiophyceae</taxon>
        <taxon>Porphyridiales</taxon>
        <taxon>Porphyridiaceae</taxon>
        <taxon>Porphyridium</taxon>
    </lineage>
</organism>
<reference evidence="7" key="1">
    <citation type="journal article" date="2019" name="Nat. Commun.">
        <title>Expansion of phycobilisome linker gene families in mesophilic red algae.</title>
        <authorList>
            <person name="Lee J."/>
            <person name="Kim D."/>
            <person name="Bhattacharya D."/>
            <person name="Yoon H.S."/>
        </authorList>
    </citation>
    <scope>NUCLEOTIDE SEQUENCE [LARGE SCALE GENOMIC DNA]</scope>
    <source>
        <strain evidence="7">CCMP 1328</strain>
    </source>
</reference>
<evidence type="ECO:0000313" key="7">
    <source>
        <dbReference type="Proteomes" id="UP000324585"/>
    </source>
</evidence>
<evidence type="ECO:0000256" key="3">
    <source>
        <dbReference type="ARBA" id="ARBA00023242"/>
    </source>
</evidence>
<keyword evidence="7" id="KW-1185">Reference proteome</keyword>
<comment type="caution">
    <text evidence="6">The sequence shown here is derived from an EMBL/GenBank/DDBJ whole genome shotgun (WGS) entry which is preliminary data.</text>
</comment>
<dbReference type="GO" id="GO:0071013">
    <property type="term" value="C:catalytic step 2 spliceosome"/>
    <property type="evidence" value="ECO:0007669"/>
    <property type="project" value="TreeGrafter"/>
</dbReference>
<dbReference type="OMA" id="DGWAWYY"/>